<keyword evidence="4" id="KW-0802">TPR repeat</keyword>
<name>A0AA92R7X2_9VIBR</name>
<dbReference type="RefSeq" id="WP_203347377.1">
    <property type="nucleotide sequence ID" value="NZ_CANMIY010000011.1"/>
</dbReference>
<gene>
    <name evidence="8" type="ORF">JOS67_21245</name>
</gene>
<keyword evidence="5" id="KW-0812">Transmembrane</keyword>
<dbReference type="PANTHER" id="PTHR45138">
    <property type="entry name" value="REGULATORY COMPONENTS OF SENSORY TRANSDUCTION SYSTEM"/>
    <property type="match status" value="1"/>
</dbReference>
<feature type="repeat" description="TPR" evidence="4">
    <location>
        <begin position="239"/>
        <end position="272"/>
    </location>
</feature>
<organism evidence="8 9">
    <name type="scientific">Vibrio diabolicus</name>
    <dbReference type="NCBI Taxonomy" id="50719"/>
    <lineage>
        <taxon>Bacteria</taxon>
        <taxon>Pseudomonadati</taxon>
        <taxon>Pseudomonadota</taxon>
        <taxon>Gammaproteobacteria</taxon>
        <taxon>Vibrionales</taxon>
        <taxon>Vibrionaceae</taxon>
        <taxon>Vibrio</taxon>
        <taxon>Vibrio diabolicus subgroup</taxon>
    </lineage>
</organism>
<proteinExistence type="predicted"/>
<dbReference type="FunFam" id="3.30.70.270:FF:000001">
    <property type="entry name" value="Diguanylate cyclase domain protein"/>
    <property type="match status" value="1"/>
</dbReference>
<dbReference type="InterPro" id="IPR019734">
    <property type="entry name" value="TPR_rpt"/>
</dbReference>
<dbReference type="CDD" id="cd01949">
    <property type="entry name" value="GGDEF"/>
    <property type="match status" value="1"/>
</dbReference>
<dbReference type="GO" id="GO:0043709">
    <property type="term" value="P:cell adhesion involved in single-species biofilm formation"/>
    <property type="evidence" value="ECO:0007669"/>
    <property type="project" value="TreeGrafter"/>
</dbReference>
<feature type="transmembrane region" description="Helical" evidence="5">
    <location>
        <begin position="441"/>
        <end position="459"/>
    </location>
</feature>
<dbReference type="SUPFAM" id="SSF55073">
    <property type="entry name" value="Nucleotide cyclase"/>
    <property type="match status" value="1"/>
</dbReference>
<protein>
    <recommendedName>
        <fullName evidence="2">diguanylate cyclase</fullName>
        <ecNumber evidence="2">2.7.7.65</ecNumber>
    </recommendedName>
</protein>
<dbReference type="AlphaFoldDB" id="A0AA92R7X2"/>
<dbReference type="GO" id="GO:0052621">
    <property type="term" value="F:diguanylate cyclase activity"/>
    <property type="evidence" value="ECO:0007669"/>
    <property type="project" value="UniProtKB-EC"/>
</dbReference>
<evidence type="ECO:0000256" key="1">
    <source>
        <dbReference type="ARBA" id="ARBA00001946"/>
    </source>
</evidence>
<evidence type="ECO:0000256" key="5">
    <source>
        <dbReference type="SAM" id="Phobius"/>
    </source>
</evidence>
<evidence type="ECO:0000313" key="8">
    <source>
        <dbReference type="EMBL" id="QRG84683.1"/>
    </source>
</evidence>
<dbReference type="Pfam" id="PF13374">
    <property type="entry name" value="TPR_10"/>
    <property type="match status" value="1"/>
</dbReference>
<evidence type="ECO:0000259" key="7">
    <source>
        <dbReference type="PROSITE" id="PS50887"/>
    </source>
</evidence>
<dbReference type="GO" id="GO:0005886">
    <property type="term" value="C:plasma membrane"/>
    <property type="evidence" value="ECO:0007669"/>
    <property type="project" value="TreeGrafter"/>
</dbReference>
<feature type="chain" id="PRO_5041645254" description="diguanylate cyclase" evidence="6">
    <location>
        <begin position="28"/>
        <end position="637"/>
    </location>
</feature>
<evidence type="ECO:0000256" key="4">
    <source>
        <dbReference type="PROSITE-ProRule" id="PRU00339"/>
    </source>
</evidence>
<keyword evidence="5" id="KW-1133">Transmembrane helix</keyword>
<sequence length="637" mass="73366">MHFPIKTLTCALFSVLGFFFHPTHVLANTEKQSYLEEHISPQSSSMLNLYFRSMGKPRSIEEDELVAPQNASTESLALYYFARLYLKRYEGVPLPKDMPDLIEFGTEHNLPWVVAEAQLNKAVTMIELDDNWNAELVLHDIIAEARDLGYLALEGRAYRWLGNLEVSRNQLRSGLKYYRTAYELLERTVFEMQVAMTLNNIGTVYIDASDWARASSYLTQALDTYLNSKYQYDNSLFIGVIYANLSIVHLSSGDSEKAEYYFNEAIRLSMQTGSDVIKHYSLSSFSQMLSSIGKIDEALMVAQRCVALPITGNVEAKKMPCYEAYAEAYLADEQYDKAISTAINVLEQTKSTDELEIRQRIDMLSVLVNANQTLNNFEAAFRYLTQLRELEAEFSHHIHGEEMINIKFDLEAKLAQKELKLLETKNALQASELRSQRYREMFYFIAIAAIGVVGFRYVLRVRRINKALTQENTTDPLTQLHNRRYLPIWLDKMARRSPDRTFALAVLDIDHFKTFNDEYGHDIGDKMLIHIARLFNESTRSGDLLIRWGGEEFVLLFEVNRTEDCAKFLDRLRYIVENTPLVVDSKSLNATISLGAVDRLSVKTIQQEWDQWFFFADQALYDAKQAGRNRFVIHPTS</sequence>
<dbReference type="SMART" id="SM00028">
    <property type="entry name" value="TPR"/>
    <property type="match status" value="4"/>
</dbReference>
<comment type="catalytic activity">
    <reaction evidence="3">
        <text>2 GTP = 3',3'-c-di-GMP + 2 diphosphate</text>
        <dbReference type="Rhea" id="RHEA:24898"/>
        <dbReference type="ChEBI" id="CHEBI:33019"/>
        <dbReference type="ChEBI" id="CHEBI:37565"/>
        <dbReference type="ChEBI" id="CHEBI:58805"/>
        <dbReference type="EC" id="2.7.7.65"/>
    </reaction>
</comment>
<dbReference type="Gene3D" id="3.30.70.270">
    <property type="match status" value="1"/>
</dbReference>
<dbReference type="NCBIfam" id="TIGR00254">
    <property type="entry name" value="GGDEF"/>
    <property type="match status" value="1"/>
</dbReference>
<dbReference type="SMART" id="SM00267">
    <property type="entry name" value="GGDEF"/>
    <property type="match status" value="1"/>
</dbReference>
<feature type="domain" description="GGDEF" evidence="7">
    <location>
        <begin position="500"/>
        <end position="636"/>
    </location>
</feature>
<dbReference type="PROSITE" id="PS50005">
    <property type="entry name" value="TPR"/>
    <property type="match status" value="1"/>
</dbReference>
<comment type="cofactor">
    <cofactor evidence="1">
        <name>Mg(2+)</name>
        <dbReference type="ChEBI" id="CHEBI:18420"/>
    </cofactor>
</comment>
<keyword evidence="5" id="KW-0472">Membrane</keyword>
<evidence type="ECO:0000313" key="9">
    <source>
        <dbReference type="Proteomes" id="UP000596337"/>
    </source>
</evidence>
<dbReference type="Gene3D" id="1.25.40.10">
    <property type="entry name" value="Tetratricopeptide repeat domain"/>
    <property type="match status" value="2"/>
</dbReference>
<evidence type="ECO:0000256" key="6">
    <source>
        <dbReference type="SAM" id="SignalP"/>
    </source>
</evidence>
<feature type="signal peptide" evidence="6">
    <location>
        <begin position="1"/>
        <end position="27"/>
    </location>
</feature>
<dbReference type="SUPFAM" id="SSF48452">
    <property type="entry name" value="TPR-like"/>
    <property type="match status" value="2"/>
</dbReference>
<dbReference type="Proteomes" id="UP000596337">
    <property type="component" value="Chromosome 2"/>
</dbReference>
<dbReference type="EC" id="2.7.7.65" evidence="2"/>
<dbReference type="InterPro" id="IPR043128">
    <property type="entry name" value="Rev_trsase/Diguanyl_cyclase"/>
</dbReference>
<dbReference type="Pfam" id="PF00990">
    <property type="entry name" value="GGDEF"/>
    <property type="match status" value="1"/>
</dbReference>
<dbReference type="InterPro" id="IPR050469">
    <property type="entry name" value="Diguanylate_Cyclase"/>
</dbReference>
<reference evidence="8 9" key="1">
    <citation type="submission" date="2021-01" db="EMBL/GenBank/DDBJ databases">
        <title>Characterization of a novel blaVMB-2- harboring plasmid in Vibrio diabolicus.</title>
        <authorList>
            <person name="Liu M."/>
        </authorList>
    </citation>
    <scope>NUCLEOTIDE SEQUENCE [LARGE SCALE GENOMIC DNA]</scope>
    <source>
        <strain evidence="8 9">SLV18</strain>
    </source>
</reference>
<dbReference type="PROSITE" id="PS50887">
    <property type="entry name" value="GGDEF"/>
    <property type="match status" value="1"/>
</dbReference>
<dbReference type="InterPro" id="IPR029787">
    <property type="entry name" value="Nucleotide_cyclase"/>
</dbReference>
<dbReference type="InterPro" id="IPR011990">
    <property type="entry name" value="TPR-like_helical_dom_sf"/>
</dbReference>
<dbReference type="InterPro" id="IPR000160">
    <property type="entry name" value="GGDEF_dom"/>
</dbReference>
<dbReference type="EMBL" id="CP069197">
    <property type="protein sequence ID" value="QRG84683.1"/>
    <property type="molecule type" value="Genomic_DNA"/>
</dbReference>
<evidence type="ECO:0000256" key="3">
    <source>
        <dbReference type="ARBA" id="ARBA00034247"/>
    </source>
</evidence>
<dbReference type="PANTHER" id="PTHR45138:SF9">
    <property type="entry name" value="DIGUANYLATE CYCLASE DGCM-RELATED"/>
    <property type="match status" value="1"/>
</dbReference>
<dbReference type="GO" id="GO:1902201">
    <property type="term" value="P:negative regulation of bacterial-type flagellum-dependent cell motility"/>
    <property type="evidence" value="ECO:0007669"/>
    <property type="project" value="TreeGrafter"/>
</dbReference>
<accession>A0AA92R7X2</accession>
<evidence type="ECO:0000256" key="2">
    <source>
        <dbReference type="ARBA" id="ARBA00012528"/>
    </source>
</evidence>
<keyword evidence="6" id="KW-0732">Signal</keyword>